<dbReference type="Proteomes" id="UP000247591">
    <property type="component" value="Unassembled WGS sequence"/>
</dbReference>
<evidence type="ECO:0000313" key="3">
    <source>
        <dbReference type="Proteomes" id="UP000247591"/>
    </source>
</evidence>
<name>A0A318RPK5_WILLI</name>
<feature type="region of interest" description="Disordered" evidence="1">
    <location>
        <begin position="1"/>
        <end position="25"/>
    </location>
</feature>
<accession>A0A318RPK5</accession>
<protein>
    <submittedName>
        <fullName evidence="2">Uncharacterized protein</fullName>
    </submittedName>
</protein>
<dbReference type="OrthoDB" id="4227770at2"/>
<sequence>MLGEISGHVSVREHVGQPPQTRHSEKLAVNAKRARVLPAVADYTVIIGDTLSTLALGDRAYEIGLLFKIVQPKNTSARACRGELADQRMVRHPELGDVTVGLALSDNNRTDSTGCVAVVDKHGTTLLVQDVAIYGSSLEFADPASRYDEQRFHQLQP</sequence>
<gene>
    <name evidence="2" type="ORF">DFR67_103464</name>
</gene>
<dbReference type="EMBL" id="QJSP01000003">
    <property type="protein sequence ID" value="PYE19551.1"/>
    <property type="molecule type" value="Genomic_DNA"/>
</dbReference>
<comment type="caution">
    <text evidence="2">The sequence shown here is derived from an EMBL/GenBank/DDBJ whole genome shotgun (WGS) entry which is preliminary data.</text>
</comment>
<dbReference type="AlphaFoldDB" id="A0A318RPK5"/>
<reference evidence="2 3" key="1">
    <citation type="submission" date="2018-06" db="EMBL/GenBank/DDBJ databases">
        <title>Genomic Encyclopedia of Type Strains, Phase IV (KMG-IV): sequencing the most valuable type-strain genomes for metagenomic binning, comparative biology and taxonomic classification.</title>
        <authorList>
            <person name="Goeker M."/>
        </authorList>
    </citation>
    <scope>NUCLEOTIDE SEQUENCE [LARGE SCALE GENOMIC DNA]</scope>
    <source>
        <strain evidence="2 3">DSM 45521</strain>
    </source>
</reference>
<evidence type="ECO:0000313" key="2">
    <source>
        <dbReference type="EMBL" id="PYE19551.1"/>
    </source>
</evidence>
<evidence type="ECO:0000256" key="1">
    <source>
        <dbReference type="SAM" id="MobiDB-lite"/>
    </source>
</evidence>
<keyword evidence="3" id="KW-1185">Reference proteome</keyword>
<proteinExistence type="predicted"/>
<organism evidence="2 3">
    <name type="scientific">Williamsia limnetica</name>
    <dbReference type="NCBI Taxonomy" id="882452"/>
    <lineage>
        <taxon>Bacteria</taxon>
        <taxon>Bacillati</taxon>
        <taxon>Actinomycetota</taxon>
        <taxon>Actinomycetes</taxon>
        <taxon>Mycobacteriales</taxon>
        <taxon>Nocardiaceae</taxon>
        <taxon>Williamsia</taxon>
    </lineage>
</organism>
<dbReference type="RefSeq" id="WP_110468706.1">
    <property type="nucleotide sequence ID" value="NZ_QJSP01000003.1"/>
</dbReference>